<dbReference type="Proteomes" id="UP000636800">
    <property type="component" value="Chromosome 3"/>
</dbReference>
<dbReference type="OrthoDB" id="1711136at2759"/>
<sequence>MEKKIFAAVVLLSVVLGAVKTLADMPINPYVPLPKNPFGDKFARMPDPPPKVIIGPGPPEPTDTLTKVYNRLGLPRKPMAIGYVKAFFINGTLPPPEICEGVMKVHPHCFPDMFNVWYFVNPFRINHLHNHCSKTVRNMLALSRRQRQPPAA</sequence>
<accession>A0A835RNN5</accession>
<evidence type="ECO:0008006" key="4">
    <source>
        <dbReference type="Google" id="ProtNLM"/>
    </source>
</evidence>
<keyword evidence="3" id="KW-1185">Reference proteome</keyword>
<keyword evidence="1" id="KW-0732">Signal</keyword>
<feature type="chain" id="PRO_5032636156" description="Prolamin-like domain-containing protein" evidence="1">
    <location>
        <begin position="24"/>
        <end position="152"/>
    </location>
</feature>
<reference evidence="2 3" key="1">
    <citation type="journal article" date="2020" name="Nat. Food">
        <title>A phased Vanilla planifolia genome enables genetic improvement of flavour and production.</title>
        <authorList>
            <person name="Hasing T."/>
            <person name="Tang H."/>
            <person name="Brym M."/>
            <person name="Khazi F."/>
            <person name="Huang T."/>
            <person name="Chambers A.H."/>
        </authorList>
    </citation>
    <scope>NUCLEOTIDE SEQUENCE [LARGE SCALE GENOMIC DNA]</scope>
    <source>
        <tissue evidence="2">Leaf</tissue>
    </source>
</reference>
<dbReference type="AlphaFoldDB" id="A0A835RNN5"/>
<organism evidence="2 3">
    <name type="scientific">Vanilla planifolia</name>
    <name type="common">Vanilla</name>
    <dbReference type="NCBI Taxonomy" id="51239"/>
    <lineage>
        <taxon>Eukaryota</taxon>
        <taxon>Viridiplantae</taxon>
        <taxon>Streptophyta</taxon>
        <taxon>Embryophyta</taxon>
        <taxon>Tracheophyta</taxon>
        <taxon>Spermatophyta</taxon>
        <taxon>Magnoliopsida</taxon>
        <taxon>Liliopsida</taxon>
        <taxon>Asparagales</taxon>
        <taxon>Orchidaceae</taxon>
        <taxon>Vanilloideae</taxon>
        <taxon>Vanilleae</taxon>
        <taxon>Vanilla</taxon>
    </lineage>
</organism>
<comment type="caution">
    <text evidence="2">The sequence shown here is derived from an EMBL/GenBank/DDBJ whole genome shotgun (WGS) entry which is preliminary data.</text>
</comment>
<evidence type="ECO:0000256" key="1">
    <source>
        <dbReference type="SAM" id="SignalP"/>
    </source>
</evidence>
<feature type="signal peptide" evidence="1">
    <location>
        <begin position="1"/>
        <end position="23"/>
    </location>
</feature>
<proteinExistence type="predicted"/>
<evidence type="ECO:0000313" key="3">
    <source>
        <dbReference type="Proteomes" id="UP000636800"/>
    </source>
</evidence>
<evidence type="ECO:0000313" key="2">
    <source>
        <dbReference type="EMBL" id="KAG0489257.1"/>
    </source>
</evidence>
<name>A0A835RNN5_VANPL</name>
<protein>
    <recommendedName>
        <fullName evidence="4">Prolamin-like domain-containing protein</fullName>
    </recommendedName>
</protein>
<gene>
    <name evidence="2" type="ORF">HPP92_008068</name>
</gene>
<dbReference type="EMBL" id="JADCNL010000003">
    <property type="protein sequence ID" value="KAG0489257.1"/>
    <property type="molecule type" value="Genomic_DNA"/>
</dbReference>